<dbReference type="InterPro" id="IPR031157">
    <property type="entry name" value="G_TR_CS"/>
</dbReference>
<dbReference type="Gene3D" id="3.40.50.300">
    <property type="entry name" value="P-loop containing nucleotide triphosphate hydrolases"/>
    <property type="match status" value="1"/>
</dbReference>
<dbReference type="NCBIfam" id="NF000120">
    <property type="entry name" value="47473_otr"/>
    <property type="match status" value="1"/>
</dbReference>
<dbReference type="Gene3D" id="3.30.70.870">
    <property type="entry name" value="Elongation Factor G (Translational Gtpase), domain 3"/>
    <property type="match status" value="1"/>
</dbReference>
<dbReference type="SUPFAM" id="SSF54211">
    <property type="entry name" value="Ribosomal protein S5 domain 2-like"/>
    <property type="match status" value="1"/>
</dbReference>
<dbReference type="PRINTS" id="PR00315">
    <property type="entry name" value="ELONGATNFCT"/>
</dbReference>
<evidence type="ECO:0000256" key="1">
    <source>
        <dbReference type="ARBA" id="ARBA00022741"/>
    </source>
</evidence>
<reference evidence="5 6" key="1">
    <citation type="journal article" date="2019" name="Int. J. Syst. Evol. Microbiol.">
        <title>The Global Catalogue of Microorganisms (GCM) 10K type strain sequencing project: providing services to taxonomists for standard genome sequencing and annotation.</title>
        <authorList>
            <consortium name="The Broad Institute Genomics Platform"/>
            <consortium name="The Broad Institute Genome Sequencing Center for Infectious Disease"/>
            <person name="Wu L."/>
            <person name="Ma J."/>
        </authorList>
    </citation>
    <scope>NUCLEOTIDE SEQUENCE [LARGE SCALE GENOMIC DNA]</scope>
    <source>
        <strain evidence="5 6">JCM 4565</strain>
    </source>
</reference>
<evidence type="ECO:0000313" key="5">
    <source>
        <dbReference type="EMBL" id="GAA0369803.1"/>
    </source>
</evidence>
<dbReference type="Pfam" id="PF00009">
    <property type="entry name" value="GTP_EFTU"/>
    <property type="match status" value="1"/>
</dbReference>
<protein>
    <submittedName>
        <fullName evidence="5">Tetracycline resistance ribosomal protection protein Otr(A)</fullName>
    </submittedName>
</protein>
<dbReference type="PRINTS" id="PR01037">
    <property type="entry name" value="TCRTETOQM"/>
</dbReference>
<dbReference type="SMART" id="SM00889">
    <property type="entry name" value="EFG_IV"/>
    <property type="match status" value="1"/>
</dbReference>
<evidence type="ECO:0000256" key="3">
    <source>
        <dbReference type="ARBA" id="ARBA00023134"/>
    </source>
</evidence>
<dbReference type="InterPro" id="IPR005225">
    <property type="entry name" value="Small_GTP-bd"/>
</dbReference>
<dbReference type="InterPro" id="IPR005517">
    <property type="entry name" value="Transl_elong_EFG/EF2_IV"/>
</dbReference>
<proteinExistence type="predicted"/>
<dbReference type="Gene3D" id="2.40.30.10">
    <property type="entry name" value="Translation factors"/>
    <property type="match status" value="1"/>
</dbReference>
<keyword evidence="3" id="KW-0342">GTP-binding</keyword>
<dbReference type="InterPro" id="IPR035647">
    <property type="entry name" value="EFG_III/V"/>
</dbReference>
<dbReference type="SUPFAM" id="SSF50447">
    <property type="entry name" value="Translation proteins"/>
    <property type="match status" value="1"/>
</dbReference>
<dbReference type="InterPro" id="IPR027417">
    <property type="entry name" value="P-loop_NTPase"/>
</dbReference>
<dbReference type="Pfam" id="PF03764">
    <property type="entry name" value="EFG_IV"/>
    <property type="match status" value="1"/>
</dbReference>
<dbReference type="PANTHER" id="PTHR43261">
    <property type="entry name" value="TRANSLATION ELONGATION FACTOR G-RELATED"/>
    <property type="match status" value="1"/>
</dbReference>
<dbReference type="Proteomes" id="UP001500063">
    <property type="component" value="Unassembled WGS sequence"/>
</dbReference>
<keyword evidence="2" id="KW-0648">Protein biosynthesis</keyword>
<organism evidence="5 6">
    <name type="scientific">Streptomyces blastmyceticus</name>
    <dbReference type="NCBI Taxonomy" id="68180"/>
    <lineage>
        <taxon>Bacteria</taxon>
        <taxon>Bacillati</taxon>
        <taxon>Actinomycetota</taxon>
        <taxon>Actinomycetes</taxon>
        <taxon>Kitasatosporales</taxon>
        <taxon>Streptomycetaceae</taxon>
        <taxon>Streptomyces</taxon>
    </lineage>
</organism>
<evidence type="ECO:0000313" key="6">
    <source>
        <dbReference type="Proteomes" id="UP001500063"/>
    </source>
</evidence>
<sequence length="673" mass="71454">MHTTSSSTWRTRNTGSDTRRTLNIGIVAHVDAGKTSLTERLLFDAGAIDRLGSVDEGSTLTDSGELERRRGITIRTAVAPFRVGDRRVNLIDTPGHGDFIAEVERALGVLDGAVLVLSAVEGVQAQTRVLMKTLRRLRLPTLIFVNKTDRAGARYAGTLADIRRRLTPGVVPMGTVRDIGTPGARAVPGSFADPAFRDTVAEALAEADEALLARLVDGAPPAAGELRALLADRTARGLVHPVYFGSALSGDGIAALVDGIVGHLPERPAEGAGPVGMVFAVERSASGEKIAYLRLFSGEVTERQHVALHRREADGTRVEHSGRITGLDVIGAEPGERRRLTAGDIAKVRGLPRVRVGDRLGTAEDGARPEPHFAPPSLETVVRPARPADAARLHSALTALADQDPLIGTRALPAGGGTSVLLYGEVQKEIIAATLGEEFGVDARFEPSSTVHRERPAGSGEAYEQIERHGGHDFWATVGLRVEPGPPGSGTAFRRDTELGALPLAFDRAIEETVHRTLTQGLHGWPVTDCVVTLTRSGFVGPVSTAADFRQVTPLVLMRALAEAGTGVYEPCHSFELEVPLGVLSAIGGALASLGAELHDTAAEPMVCVFRGVIPARQVPVLERRLPALAHGEAVWWSTPGEDRRCVGSLPVRARTDGNPLNRAEYLRHLAGA</sequence>
<name>A0ABN0XPX3_9ACTN</name>
<evidence type="ECO:0000259" key="4">
    <source>
        <dbReference type="PROSITE" id="PS51722"/>
    </source>
</evidence>
<dbReference type="InterPro" id="IPR020568">
    <property type="entry name" value="Ribosomal_Su5_D2-typ_SF"/>
</dbReference>
<dbReference type="SUPFAM" id="SSF52540">
    <property type="entry name" value="P-loop containing nucleoside triphosphate hydrolases"/>
    <property type="match status" value="1"/>
</dbReference>
<accession>A0ABN0XPX3</accession>
<dbReference type="NCBIfam" id="TIGR00231">
    <property type="entry name" value="small_GTP"/>
    <property type="match status" value="1"/>
</dbReference>
<dbReference type="CDD" id="cd01684">
    <property type="entry name" value="Tet_like_IV"/>
    <property type="match status" value="1"/>
</dbReference>
<dbReference type="RefSeq" id="WP_344121871.1">
    <property type="nucleotide sequence ID" value="NZ_BAAABW010000026.1"/>
</dbReference>
<dbReference type="SUPFAM" id="SSF54980">
    <property type="entry name" value="EF-G C-terminal domain-like"/>
    <property type="match status" value="1"/>
</dbReference>
<dbReference type="InterPro" id="IPR014721">
    <property type="entry name" value="Ribsml_uS5_D2-typ_fold_subgr"/>
</dbReference>
<dbReference type="PROSITE" id="PS00301">
    <property type="entry name" value="G_TR_1"/>
    <property type="match status" value="1"/>
</dbReference>
<dbReference type="PANTHER" id="PTHR43261:SF1">
    <property type="entry name" value="RIBOSOME-RELEASING FACTOR 2, MITOCHONDRIAL"/>
    <property type="match status" value="1"/>
</dbReference>
<dbReference type="EMBL" id="BAAABW010000026">
    <property type="protein sequence ID" value="GAA0369803.1"/>
    <property type="molecule type" value="Genomic_DNA"/>
</dbReference>
<feature type="domain" description="Tr-type G" evidence="4">
    <location>
        <begin position="19"/>
        <end position="269"/>
    </location>
</feature>
<gene>
    <name evidence="5" type="primary">otr(A)</name>
    <name evidence="5" type="ORF">GCM10010319_54690</name>
</gene>
<dbReference type="InterPro" id="IPR009000">
    <property type="entry name" value="Transl_B-barrel_sf"/>
</dbReference>
<dbReference type="PROSITE" id="PS51722">
    <property type="entry name" value="G_TR_2"/>
    <property type="match status" value="1"/>
</dbReference>
<dbReference type="Gene3D" id="3.30.230.10">
    <property type="match status" value="1"/>
</dbReference>
<keyword evidence="6" id="KW-1185">Reference proteome</keyword>
<keyword evidence="1" id="KW-0547">Nucleotide-binding</keyword>
<dbReference type="InterPro" id="IPR000795">
    <property type="entry name" value="T_Tr_GTP-bd_dom"/>
</dbReference>
<evidence type="ECO:0000256" key="2">
    <source>
        <dbReference type="ARBA" id="ARBA00022917"/>
    </source>
</evidence>
<comment type="caution">
    <text evidence="5">The sequence shown here is derived from an EMBL/GenBank/DDBJ whole genome shotgun (WGS) entry which is preliminary data.</text>
</comment>